<evidence type="ECO:0000313" key="2">
    <source>
        <dbReference type="EMBL" id="RYB88672.1"/>
    </source>
</evidence>
<name>A0A4V1RJG2_9ACTN</name>
<dbReference type="Proteomes" id="UP000291838">
    <property type="component" value="Unassembled WGS sequence"/>
</dbReference>
<evidence type="ECO:0000313" key="3">
    <source>
        <dbReference type="Proteomes" id="UP000291838"/>
    </source>
</evidence>
<keyword evidence="3" id="KW-1185">Reference proteome</keyword>
<dbReference type="InterPro" id="IPR043129">
    <property type="entry name" value="ATPase_NBD"/>
</dbReference>
<dbReference type="AlphaFoldDB" id="A0A4V1RJG2"/>
<comment type="similarity">
    <text evidence="1">Belongs to the ROK (NagC/XylR) family.</text>
</comment>
<dbReference type="InterPro" id="IPR000600">
    <property type="entry name" value="ROK"/>
</dbReference>
<evidence type="ECO:0000256" key="1">
    <source>
        <dbReference type="ARBA" id="ARBA00006479"/>
    </source>
</evidence>
<dbReference type="PANTHER" id="PTHR18964:SF149">
    <property type="entry name" value="BIFUNCTIONAL UDP-N-ACETYLGLUCOSAMINE 2-EPIMERASE_N-ACETYLMANNOSAMINE KINASE"/>
    <property type="match status" value="1"/>
</dbReference>
<comment type="caution">
    <text evidence="2">The sequence shown here is derived from an EMBL/GenBank/DDBJ whole genome shotgun (WGS) entry which is preliminary data.</text>
</comment>
<dbReference type="Pfam" id="PF00480">
    <property type="entry name" value="ROK"/>
    <property type="match status" value="1"/>
</dbReference>
<gene>
    <name evidence="2" type="ORF">EUA06_19435</name>
</gene>
<proteinExistence type="inferred from homology"/>
<dbReference type="PANTHER" id="PTHR18964">
    <property type="entry name" value="ROK (REPRESSOR, ORF, KINASE) FAMILY"/>
    <property type="match status" value="1"/>
</dbReference>
<dbReference type="OrthoDB" id="3189808at2"/>
<accession>A0A4V1RJG2</accession>
<dbReference type="EMBL" id="SDWS01000011">
    <property type="protein sequence ID" value="RYB88672.1"/>
    <property type="molecule type" value="Genomic_DNA"/>
</dbReference>
<protein>
    <submittedName>
        <fullName evidence="2">ROK family protein</fullName>
    </submittedName>
</protein>
<dbReference type="Gene3D" id="3.30.420.40">
    <property type="match status" value="2"/>
</dbReference>
<dbReference type="SUPFAM" id="SSF53067">
    <property type="entry name" value="Actin-like ATPase domain"/>
    <property type="match status" value="1"/>
</dbReference>
<sequence length="333" mass="33386">MRTGSARAMAARARGANEGVMMVEETKPSGGIGIDVGGSKIAGVVIEPSGSVVARKRVPTPREGGDAVVEACIAVASELLELAAAGGITVGPLVIGMPGTVDSVRGVVRDSPVLKMVDCEVVAEVQSAVGHPTTVVHDVKAAAFGELTAGAGIGQADVAYLNIGTGVSMSFVFDWQVHRGVNGLAGEIGHVQATPDGVRCNCGRYGCLETVASGPAIARAAGITVGGVEAVATAAAAGDDRAVEAIRGAAGHLGRVLADYLTVLDLQLLMVGGGVAEVGPLLLDGVQAAIDAQLADVAASVRVVPAALGAESGVLGAAHRSRLLRDDRRTTRW</sequence>
<reference evidence="2 3" key="1">
    <citation type="submission" date="2019-01" db="EMBL/GenBank/DDBJ databases">
        <title>Novel species of Nocardioides.</title>
        <authorList>
            <person name="Liu Q."/>
            <person name="Xin Y.-H."/>
        </authorList>
    </citation>
    <scope>NUCLEOTIDE SEQUENCE [LARGE SCALE GENOMIC DNA]</scope>
    <source>
        <strain evidence="2 3">HLT3-15</strain>
    </source>
</reference>
<organism evidence="2 3">
    <name type="scientific">Nocardioides glacieisoli</name>
    <dbReference type="NCBI Taxonomy" id="1168730"/>
    <lineage>
        <taxon>Bacteria</taxon>
        <taxon>Bacillati</taxon>
        <taxon>Actinomycetota</taxon>
        <taxon>Actinomycetes</taxon>
        <taxon>Propionibacteriales</taxon>
        <taxon>Nocardioidaceae</taxon>
        <taxon>Nocardioides</taxon>
    </lineage>
</organism>